<sequence>MELATSSIVVDIGSSSTRVGYAGEGSPSQLLNSCIGVREIYSSAGSNYEAESSQTAAARELLFPLNFSERRDGVEVVPALYPTWRGSSGKRDGDTSPTYTLHEEAFETIVALSCTGKPPCSAGRCAKGGRGSLGTLSTGDTMPSPDSVLRLTELCGMGADLREQPVLLTEPNIHCREIREKMAEILFEGLQVGCLYTAKRALLSCVAAGRSSALVIDMGASGLSLAPVADSFVLDQHVSEWPVGGDAMSQLLGAILMGHNLPVFPSFARFSAQNRVSKRALDKPGDWDNVHPSYMHWSRMQTLSYLKEGLCRVADDPRDVASARKPIALPNQQQQPKRRGTAAAFTPEGFIQSQLLFPCSSAASAAALLSGSSGNEGGVMELPDGTRLEAEQVAMKAGSGGGFPGIPEAVRQVAEAVEAEGNRDILSILILTGGCSSIPGMVERLNRELVEDPAVCGGQKVRLLAAPGSLERRQSAWIGGSILSSLSSFQAAWCSREEYEEHGPSVVQRKCY</sequence>
<evidence type="ECO:0000313" key="7">
    <source>
        <dbReference type="Proteomes" id="UP000515125"/>
    </source>
</evidence>
<evidence type="ECO:0000256" key="6">
    <source>
        <dbReference type="RuleBase" id="RU000487"/>
    </source>
</evidence>
<name>A0A6P6RZS9_9EIME</name>
<keyword evidence="4" id="KW-0067">ATP-binding</keyword>
<comment type="catalytic activity">
    <reaction evidence="5">
        <text>ATP + H2O = ADP + phosphate + H(+)</text>
        <dbReference type="Rhea" id="RHEA:13065"/>
        <dbReference type="ChEBI" id="CHEBI:15377"/>
        <dbReference type="ChEBI" id="CHEBI:15378"/>
        <dbReference type="ChEBI" id="CHEBI:30616"/>
        <dbReference type="ChEBI" id="CHEBI:43474"/>
        <dbReference type="ChEBI" id="CHEBI:456216"/>
    </reaction>
</comment>
<dbReference type="OrthoDB" id="5132116at2759"/>
<dbReference type="FunFam" id="3.30.420.40:FF:000058">
    <property type="entry name" value="Putative actin-related protein 5"/>
    <property type="match status" value="1"/>
</dbReference>
<dbReference type="InterPro" id="IPR043129">
    <property type="entry name" value="ATPase_NBD"/>
</dbReference>
<evidence type="ECO:0000313" key="8">
    <source>
        <dbReference type="RefSeq" id="XP_026192862.1"/>
    </source>
</evidence>
<dbReference type="GeneID" id="34619106"/>
<dbReference type="PROSITE" id="PS00432">
    <property type="entry name" value="ACTINS_2"/>
    <property type="match status" value="1"/>
</dbReference>
<protein>
    <submittedName>
        <fullName evidence="8">Actin-related protein 4</fullName>
    </submittedName>
</protein>
<proteinExistence type="inferred from homology"/>
<dbReference type="Pfam" id="PF00022">
    <property type="entry name" value="Actin"/>
    <property type="match status" value="1"/>
</dbReference>
<dbReference type="Proteomes" id="UP000515125">
    <property type="component" value="Unplaced"/>
</dbReference>
<evidence type="ECO:0000256" key="1">
    <source>
        <dbReference type="ARBA" id="ARBA00006752"/>
    </source>
</evidence>
<dbReference type="Gene3D" id="3.30.420.40">
    <property type="match status" value="5"/>
</dbReference>
<keyword evidence="7" id="KW-1185">Reference proteome</keyword>
<dbReference type="Gene3D" id="3.90.640.10">
    <property type="entry name" value="Actin, Chain A, domain 4"/>
    <property type="match status" value="1"/>
</dbReference>
<keyword evidence="2" id="KW-0547">Nucleotide-binding</keyword>
<dbReference type="RefSeq" id="XP_026192862.1">
    <property type="nucleotide sequence ID" value="XM_026337077.1"/>
</dbReference>
<evidence type="ECO:0000256" key="5">
    <source>
        <dbReference type="ARBA" id="ARBA00049360"/>
    </source>
</evidence>
<comment type="similarity">
    <text evidence="1 6">Belongs to the actin family.</text>
</comment>
<gene>
    <name evidence="8" type="primary">LOC34619106</name>
</gene>
<reference evidence="8" key="1">
    <citation type="submission" date="2025-08" db="UniProtKB">
        <authorList>
            <consortium name="RefSeq"/>
        </authorList>
    </citation>
    <scope>IDENTIFICATION</scope>
</reference>
<dbReference type="InterPro" id="IPR004001">
    <property type="entry name" value="Actin_CS"/>
</dbReference>
<accession>A0A6P6RZS9</accession>
<keyword evidence="3" id="KW-0378">Hydrolase</keyword>
<organism evidence="7 8">
    <name type="scientific">Cyclospora cayetanensis</name>
    <dbReference type="NCBI Taxonomy" id="88456"/>
    <lineage>
        <taxon>Eukaryota</taxon>
        <taxon>Sar</taxon>
        <taxon>Alveolata</taxon>
        <taxon>Apicomplexa</taxon>
        <taxon>Conoidasida</taxon>
        <taxon>Coccidia</taxon>
        <taxon>Eucoccidiorida</taxon>
        <taxon>Eimeriorina</taxon>
        <taxon>Eimeriidae</taxon>
        <taxon>Cyclospora</taxon>
    </lineage>
</organism>
<dbReference type="AlphaFoldDB" id="A0A6P6RZS9"/>
<dbReference type="GO" id="GO:0016787">
    <property type="term" value="F:hydrolase activity"/>
    <property type="evidence" value="ECO:0007669"/>
    <property type="project" value="UniProtKB-KW"/>
</dbReference>
<evidence type="ECO:0000256" key="3">
    <source>
        <dbReference type="ARBA" id="ARBA00022801"/>
    </source>
</evidence>
<dbReference type="SUPFAM" id="SSF53067">
    <property type="entry name" value="Actin-like ATPase domain"/>
    <property type="match status" value="3"/>
</dbReference>
<dbReference type="PANTHER" id="PTHR11937">
    <property type="entry name" value="ACTIN"/>
    <property type="match status" value="1"/>
</dbReference>
<dbReference type="SMART" id="SM00268">
    <property type="entry name" value="ACTIN"/>
    <property type="match status" value="1"/>
</dbReference>
<evidence type="ECO:0000256" key="2">
    <source>
        <dbReference type="ARBA" id="ARBA00022741"/>
    </source>
</evidence>
<dbReference type="InterPro" id="IPR004000">
    <property type="entry name" value="Actin"/>
</dbReference>
<evidence type="ECO:0000256" key="4">
    <source>
        <dbReference type="ARBA" id="ARBA00022840"/>
    </source>
</evidence>
<dbReference type="GO" id="GO:0005524">
    <property type="term" value="F:ATP binding"/>
    <property type="evidence" value="ECO:0007669"/>
    <property type="project" value="UniProtKB-KW"/>
</dbReference>